<dbReference type="Pfam" id="PF06742">
    <property type="entry name" value="DUF1214"/>
    <property type="match status" value="1"/>
</dbReference>
<dbReference type="InterPro" id="IPR010679">
    <property type="entry name" value="DUF1254"/>
</dbReference>
<evidence type="ECO:0000313" key="4">
    <source>
        <dbReference type="Proteomes" id="UP000286208"/>
    </source>
</evidence>
<proteinExistence type="predicted"/>
<dbReference type="RefSeq" id="WP_127918371.1">
    <property type="nucleotide sequence ID" value="NZ_RKLP01000013.1"/>
</dbReference>
<evidence type="ECO:0000313" key="3">
    <source>
        <dbReference type="EMBL" id="RVW07367.1"/>
    </source>
</evidence>
<keyword evidence="4" id="KW-1185">Reference proteome</keyword>
<evidence type="ECO:0000259" key="2">
    <source>
        <dbReference type="Pfam" id="PF06863"/>
    </source>
</evidence>
<comment type="caution">
    <text evidence="3">The sequence shown here is derived from an EMBL/GenBank/DDBJ whole genome shotgun (WGS) entry which is preliminary data.</text>
</comment>
<dbReference type="InterPro" id="IPR037050">
    <property type="entry name" value="DUF1254_sf"/>
</dbReference>
<dbReference type="PANTHER" id="PTHR36509">
    <property type="entry name" value="BLL3101 PROTEIN"/>
    <property type="match status" value="1"/>
</dbReference>
<dbReference type="InterPro" id="IPR037049">
    <property type="entry name" value="DUF1214_C_sf"/>
</dbReference>
<dbReference type="SUPFAM" id="SSF160935">
    <property type="entry name" value="VPA0735-like"/>
    <property type="match status" value="1"/>
</dbReference>
<dbReference type="PANTHER" id="PTHR36509:SF3">
    <property type="entry name" value="SIGNAL PEPTIDE PROTEIN"/>
    <property type="match status" value="1"/>
</dbReference>
<name>A0A3S3AG45_9NOCA</name>
<dbReference type="EMBL" id="RKLP01000013">
    <property type="protein sequence ID" value="RVW07367.1"/>
    <property type="molecule type" value="Genomic_DNA"/>
</dbReference>
<dbReference type="OrthoDB" id="272779at2"/>
<accession>A0A3S3AG45</accession>
<dbReference type="InterPro" id="IPR010621">
    <property type="entry name" value="DUF1214"/>
</dbReference>
<feature type="domain" description="DUF1214" evidence="1">
    <location>
        <begin position="339"/>
        <end position="445"/>
    </location>
</feature>
<reference evidence="3 4" key="1">
    <citation type="submission" date="2018-11" db="EMBL/GenBank/DDBJ databases">
        <title>Rhodococcus spongicola sp. nov. and Rhodococcus xishaensis sp. nov. from marine sponges.</title>
        <authorList>
            <person name="Li L."/>
            <person name="Lin H.W."/>
        </authorList>
    </citation>
    <scope>NUCLEOTIDE SEQUENCE [LARGE SCALE GENOMIC DNA]</scope>
    <source>
        <strain evidence="3 4">CCTCC AB2014297</strain>
    </source>
</reference>
<feature type="domain" description="DUF1254" evidence="2">
    <location>
        <begin position="75"/>
        <end position="175"/>
    </location>
</feature>
<dbReference type="Pfam" id="PF06863">
    <property type="entry name" value="DUF1254"/>
    <property type="match status" value="1"/>
</dbReference>
<dbReference type="Proteomes" id="UP000286208">
    <property type="component" value="Unassembled WGS sequence"/>
</dbReference>
<evidence type="ECO:0000259" key="1">
    <source>
        <dbReference type="Pfam" id="PF06742"/>
    </source>
</evidence>
<dbReference type="Gene3D" id="1.10.3360.10">
    <property type="entry name" value="VPA0735-like domain"/>
    <property type="match status" value="1"/>
</dbReference>
<dbReference type="AlphaFoldDB" id="A0A3S3AG45"/>
<sequence>MTEDDSAYEFDGGYPTPETVARVYDEVDLQRAVSAYRLFFPTVSGLAIFKGNNAVGVFENRVFGTLETKPKHVGFTLNSDTPYAPVLLDLRDGPLVIELPPGPLICVAMDLNQRWVLDMGLPGPDAGHGGQHLLVPPDYDQEIPDGYYVGRSTTYRVLGGIRSLPVGGDVKGATERLRTVNVRPLDPTREWAAPTWLDLTQAPQDTTPLRWENGIGYWQALHEVVDTEPALPEFHIAYGDLAALGIAKGQPFAPDARMTEILERAARIGSAQMRVQSFADRRPDRVVWSDRRWEWAALRFENGDFERPDSLDVEAREKWFYQAIGASPAMFRRDPAAGSLYWLGVRDSTGAYLDGGRTYRLTVPQPVPGKLFWSVSVYDARTRSQIQTEQTEAVLSSLFDFGDVEGSDSIDLWFGPTAPADHAGRWIQTLPGSGWFVYFRVYGPEAHAFDGSWKPGDFEQVGT</sequence>
<protein>
    <submittedName>
        <fullName evidence="3">DUF1254 domain-containing protein</fullName>
    </submittedName>
</protein>
<organism evidence="3 4">
    <name type="scientific">Prescottella agglutinans</name>
    <dbReference type="NCBI Taxonomy" id="1644129"/>
    <lineage>
        <taxon>Bacteria</taxon>
        <taxon>Bacillati</taxon>
        <taxon>Actinomycetota</taxon>
        <taxon>Actinomycetes</taxon>
        <taxon>Mycobacteriales</taxon>
        <taxon>Nocardiaceae</taxon>
        <taxon>Prescottella</taxon>
    </lineage>
</organism>
<dbReference type="Gene3D" id="2.60.40.1610">
    <property type="entry name" value="Domain of unknown function DUF1254"/>
    <property type="match status" value="1"/>
</dbReference>
<dbReference type="Gene3D" id="2.60.120.600">
    <property type="entry name" value="Domain of unknown function DUF1214, C-terminal domain"/>
    <property type="match status" value="1"/>
</dbReference>
<gene>
    <name evidence="3" type="ORF">EGT67_22825</name>
</gene>